<organism evidence="1 2">
    <name type="scientific">Nostocoides japonicum T1-X7</name>
    <dbReference type="NCBI Taxonomy" id="1194083"/>
    <lineage>
        <taxon>Bacteria</taxon>
        <taxon>Bacillati</taxon>
        <taxon>Actinomycetota</taxon>
        <taxon>Actinomycetes</taxon>
        <taxon>Micrococcales</taxon>
        <taxon>Intrasporangiaceae</taxon>
        <taxon>Nostocoides</taxon>
    </lineage>
</organism>
<dbReference type="Proteomes" id="UP000035721">
    <property type="component" value="Unassembled WGS sequence"/>
</dbReference>
<gene>
    <name evidence="1" type="ORF">BN12_340015</name>
</gene>
<evidence type="ECO:0000313" key="2">
    <source>
        <dbReference type="Proteomes" id="UP000035721"/>
    </source>
</evidence>
<dbReference type="EMBL" id="CAJB01000268">
    <property type="protein sequence ID" value="CCH78775.1"/>
    <property type="molecule type" value="Genomic_DNA"/>
</dbReference>
<evidence type="ECO:0000313" key="1">
    <source>
        <dbReference type="EMBL" id="CCH78775.1"/>
    </source>
</evidence>
<comment type="caution">
    <text evidence="1">The sequence shown here is derived from an EMBL/GenBank/DDBJ whole genome shotgun (WGS) entry which is preliminary data.</text>
</comment>
<reference evidence="1 2" key="1">
    <citation type="journal article" date="2013" name="ISME J.">
        <title>A metabolic model for members of the genus Tetrasphaera involved in enhanced biological phosphorus removal.</title>
        <authorList>
            <person name="Kristiansen R."/>
            <person name="Nguyen H.T.T."/>
            <person name="Saunders A.M."/>
            <person name="Nielsen J.L."/>
            <person name="Wimmer R."/>
            <person name="Le V.Q."/>
            <person name="McIlroy S.J."/>
            <person name="Petrovski S."/>
            <person name="Seviour R.J."/>
            <person name="Calteau A."/>
            <person name="Nielsen K.L."/>
            <person name="Nielsen P.H."/>
        </authorList>
    </citation>
    <scope>NUCLEOTIDE SEQUENCE [LARGE SCALE GENOMIC DNA]</scope>
    <source>
        <strain evidence="1 2">T1-X7</strain>
    </source>
</reference>
<protein>
    <submittedName>
        <fullName evidence="1">Uncharacterized protein</fullName>
    </submittedName>
</protein>
<proteinExistence type="predicted"/>
<keyword evidence="2" id="KW-1185">Reference proteome</keyword>
<dbReference type="AlphaFoldDB" id="A0A077M3R1"/>
<name>A0A077M3R1_9MICO</name>
<sequence length="81" mass="8687">MPSGVRVRVPPRARCWRIVREPGPTASVRGGWGIVREAGPTASVRGGWGIVREAGPTASVRGGWRIGAVGWLSDYRATPEH</sequence>
<accession>A0A077M3R1</accession>